<dbReference type="EMBL" id="AOIS01000045">
    <property type="protein sequence ID" value="ELZ17289.1"/>
    <property type="molecule type" value="Genomic_DNA"/>
</dbReference>
<keyword evidence="6 10" id="KW-1133">Transmembrane helix</keyword>
<keyword evidence="5 10" id="KW-0812">Transmembrane</keyword>
<dbReference type="AlphaFoldDB" id="M0C5S0"/>
<feature type="transmembrane region" description="Helical" evidence="10">
    <location>
        <begin position="465"/>
        <end position="489"/>
    </location>
</feature>
<comment type="similarity">
    <text evidence="2">Belongs to the TrkH potassium transport family.</text>
</comment>
<evidence type="ECO:0000313" key="12">
    <source>
        <dbReference type="Proteomes" id="UP000011657"/>
    </source>
</evidence>
<keyword evidence="8 10" id="KW-0472">Membrane</keyword>
<dbReference type="GO" id="GO:0005886">
    <property type="term" value="C:plasma membrane"/>
    <property type="evidence" value="ECO:0007669"/>
    <property type="project" value="UniProtKB-SubCell"/>
</dbReference>
<feature type="region of interest" description="Disordered" evidence="9">
    <location>
        <begin position="1"/>
        <end position="29"/>
    </location>
</feature>
<accession>M0C5S0</accession>
<gene>
    <name evidence="11" type="ORF">C477_13700</name>
</gene>
<dbReference type="PANTHER" id="PTHR32024">
    <property type="entry name" value="TRK SYSTEM POTASSIUM UPTAKE PROTEIN TRKG-RELATED"/>
    <property type="match status" value="1"/>
</dbReference>
<dbReference type="Proteomes" id="UP000011657">
    <property type="component" value="Unassembled WGS sequence"/>
</dbReference>
<reference evidence="11 12" key="1">
    <citation type="journal article" date="2014" name="PLoS Genet.">
        <title>Phylogenetically driven sequencing of extremely halophilic archaea reveals strategies for static and dynamic osmo-response.</title>
        <authorList>
            <person name="Becker E.A."/>
            <person name="Seitzer P.M."/>
            <person name="Tritt A."/>
            <person name="Larsen D."/>
            <person name="Krusor M."/>
            <person name="Yao A.I."/>
            <person name="Wu D."/>
            <person name="Madern D."/>
            <person name="Eisen J.A."/>
            <person name="Darling A.E."/>
            <person name="Facciotti M.T."/>
        </authorList>
    </citation>
    <scope>NUCLEOTIDE SEQUENCE [LARGE SCALE GENOMIC DNA]</scope>
    <source>
        <strain evidence="11 12">JCM 13891</strain>
    </source>
</reference>
<dbReference type="Pfam" id="PF02386">
    <property type="entry name" value="TrkH"/>
    <property type="match status" value="2"/>
</dbReference>
<comment type="subcellular location">
    <subcellularLocation>
        <location evidence="1">Cell membrane</location>
        <topology evidence="1">Multi-pass membrane protein</topology>
    </subcellularLocation>
</comment>
<evidence type="ECO:0000313" key="11">
    <source>
        <dbReference type="EMBL" id="ELZ17289.1"/>
    </source>
</evidence>
<dbReference type="GO" id="GO:0030001">
    <property type="term" value="P:metal ion transport"/>
    <property type="evidence" value="ECO:0007669"/>
    <property type="project" value="UniProtKB-ARBA"/>
</dbReference>
<feature type="transmembrane region" description="Helical" evidence="10">
    <location>
        <begin position="536"/>
        <end position="561"/>
    </location>
</feature>
<comment type="caution">
    <text evidence="11">The sequence shown here is derived from an EMBL/GenBank/DDBJ whole genome shotgun (WGS) entry which is preliminary data.</text>
</comment>
<feature type="transmembrane region" description="Helical" evidence="10">
    <location>
        <begin position="408"/>
        <end position="433"/>
    </location>
</feature>
<evidence type="ECO:0000256" key="9">
    <source>
        <dbReference type="SAM" id="MobiDB-lite"/>
    </source>
</evidence>
<evidence type="ECO:0000256" key="7">
    <source>
        <dbReference type="ARBA" id="ARBA00023065"/>
    </source>
</evidence>
<feature type="compositionally biased region" description="Polar residues" evidence="9">
    <location>
        <begin position="19"/>
        <end position="29"/>
    </location>
</feature>
<evidence type="ECO:0000256" key="8">
    <source>
        <dbReference type="ARBA" id="ARBA00023136"/>
    </source>
</evidence>
<evidence type="ECO:0000256" key="5">
    <source>
        <dbReference type="ARBA" id="ARBA00022692"/>
    </source>
</evidence>
<name>M0C5S0_9EURY</name>
<evidence type="ECO:0000256" key="3">
    <source>
        <dbReference type="ARBA" id="ARBA00022448"/>
    </source>
</evidence>
<evidence type="ECO:0000256" key="2">
    <source>
        <dbReference type="ARBA" id="ARBA00009137"/>
    </source>
</evidence>
<dbReference type="STRING" id="1227488.C477_13700"/>
<organism evidence="11 12">
    <name type="scientific">Haloterrigena salina JCM 13891</name>
    <dbReference type="NCBI Taxonomy" id="1227488"/>
    <lineage>
        <taxon>Archaea</taxon>
        <taxon>Methanobacteriati</taxon>
        <taxon>Methanobacteriota</taxon>
        <taxon>Stenosarchaea group</taxon>
        <taxon>Halobacteria</taxon>
        <taxon>Halobacteriales</taxon>
        <taxon>Natrialbaceae</taxon>
        <taxon>Haloterrigena</taxon>
    </lineage>
</organism>
<keyword evidence="3" id="KW-0813">Transport</keyword>
<keyword evidence="4" id="KW-1003">Cell membrane</keyword>
<keyword evidence="7" id="KW-0406">Ion transport</keyword>
<sequence length="563" mass="60310">MVGGSRPGRGVDQRRPATPSVSASGPLQWNYVPTSSFPDHDSGSSEARPESMNIRVDWQASVALTGTVLKYLALTLFVPVVVAIIYGEHFLVFVATIALTVAIGFGLERLEPDPDLQPREALLLVALSWLAVAVVGAIPYVLAGYGTESALRHPVNALFESMSGFTTTGATVMAEISVEKHSHALMMWRQLTQWLGGMGIIVLMIAILPELAVNGAQLIRSEAPGPELQKLTPKIAETARILWLVYFGFTIVYIALLYGLHLAGMAPNMDFYNAVAHGFTTLPTGGFSPEANSVAAFSAAVQWLVIPFMAIAGTNFALFWYVLDGEPRRLFQNTEFRAYAGAIAVVTAIVAALLYSGSAPPLGELGGTTEGYGESALRHAAFQTVSLLNSTGYATSDFAEWGPVSQTVLLVAMFIGGCAGSTGGGVKIIRWLVVLKVARRELFTAAHPEAVKPIRLGGYVVDEDVIRGVLGFTLLYLFIFVVATVFIAVDSTRGAVSLEPIDAISASIATIGNIGPGFGELGPFGSYREFPDSSKLVMIFLMWIGRLEIIPALVLFTGAFWRR</sequence>
<feature type="transmembrane region" description="Helical" evidence="10">
    <location>
        <begin position="122"/>
        <end position="142"/>
    </location>
</feature>
<feature type="transmembrane region" description="Helical" evidence="10">
    <location>
        <begin position="194"/>
        <end position="213"/>
    </location>
</feature>
<evidence type="ECO:0000256" key="6">
    <source>
        <dbReference type="ARBA" id="ARBA00022989"/>
    </source>
</evidence>
<keyword evidence="12" id="KW-1185">Reference proteome</keyword>
<evidence type="ECO:0000256" key="4">
    <source>
        <dbReference type="ARBA" id="ARBA00022475"/>
    </source>
</evidence>
<dbReference type="InterPro" id="IPR003445">
    <property type="entry name" value="Cat_transpt"/>
</dbReference>
<dbReference type="PANTHER" id="PTHR32024:SF2">
    <property type="entry name" value="TRK SYSTEM POTASSIUM UPTAKE PROTEIN TRKG-RELATED"/>
    <property type="match status" value="1"/>
</dbReference>
<evidence type="ECO:0000256" key="1">
    <source>
        <dbReference type="ARBA" id="ARBA00004651"/>
    </source>
</evidence>
<dbReference type="PATRIC" id="fig|1227488.3.peg.2728"/>
<feature type="transmembrane region" description="Helical" evidence="10">
    <location>
        <begin position="241"/>
        <end position="260"/>
    </location>
</feature>
<proteinExistence type="inferred from homology"/>
<feature type="transmembrane region" description="Helical" evidence="10">
    <location>
        <begin position="336"/>
        <end position="355"/>
    </location>
</feature>
<feature type="transmembrane region" description="Helical" evidence="10">
    <location>
        <begin position="62"/>
        <end position="84"/>
    </location>
</feature>
<evidence type="ECO:0000256" key="10">
    <source>
        <dbReference type="SAM" id="Phobius"/>
    </source>
</evidence>
<feature type="transmembrane region" description="Helical" evidence="10">
    <location>
        <begin position="90"/>
        <end position="110"/>
    </location>
</feature>
<dbReference type="eggNOG" id="arCOG04145">
    <property type="taxonomic scope" value="Archaea"/>
</dbReference>
<dbReference type="GO" id="GO:0008324">
    <property type="term" value="F:monoatomic cation transmembrane transporter activity"/>
    <property type="evidence" value="ECO:0007669"/>
    <property type="project" value="InterPro"/>
</dbReference>
<protein>
    <submittedName>
        <fullName evidence="11">Cation transporter</fullName>
    </submittedName>
</protein>
<feature type="transmembrane region" description="Helical" evidence="10">
    <location>
        <begin position="300"/>
        <end position="324"/>
    </location>
</feature>